<dbReference type="Pfam" id="PF02358">
    <property type="entry name" value="Trehalose_PPase"/>
    <property type="match status" value="1"/>
</dbReference>
<dbReference type="AlphaFoldDB" id="A0A166HAQ7"/>
<evidence type="ECO:0000259" key="9">
    <source>
        <dbReference type="PROSITE" id="PS50600"/>
    </source>
</evidence>
<dbReference type="InterPro" id="IPR003653">
    <property type="entry name" value="Peptidase_C48_C"/>
</dbReference>
<keyword evidence="5 7" id="KW-0378">Hydrolase</keyword>
<dbReference type="UniPathway" id="UPA00299"/>
<gene>
    <name evidence="10" type="ORF">DCAR_002673</name>
</gene>
<evidence type="ECO:0000313" key="10">
    <source>
        <dbReference type="EMBL" id="KZN10017.1"/>
    </source>
</evidence>
<organism evidence="10">
    <name type="scientific">Daucus carota subsp. sativus</name>
    <name type="common">Carrot</name>
    <dbReference type="NCBI Taxonomy" id="79200"/>
    <lineage>
        <taxon>Eukaryota</taxon>
        <taxon>Viridiplantae</taxon>
        <taxon>Streptophyta</taxon>
        <taxon>Embryophyta</taxon>
        <taxon>Tracheophyta</taxon>
        <taxon>Spermatophyta</taxon>
        <taxon>Magnoliopsida</taxon>
        <taxon>eudicotyledons</taxon>
        <taxon>Gunneridae</taxon>
        <taxon>Pentapetalae</taxon>
        <taxon>asterids</taxon>
        <taxon>campanulids</taxon>
        <taxon>Apiales</taxon>
        <taxon>Apiaceae</taxon>
        <taxon>Apioideae</taxon>
        <taxon>Scandiceae</taxon>
        <taxon>Daucinae</taxon>
        <taxon>Daucus</taxon>
        <taxon>Daucus sect. Daucus</taxon>
    </lineage>
</organism>
<comment type="similarity">
    <text evidence="3">In the C-terminal section; belongs to the trehalose phosphatase family.</text>
</comment>
<name>A0A166HAQ7_DAUCS</name>
<dbReference type="FunFam" id="3.40.50.1000:FF:000052">
    <property type="entry name" value="Alpha,alpha-trehalose-phosphate synthase [UDP-forming] 6"/>
    <property type="match status" value="1"/>
</dbReference>
<protein>
    <recommendedName>
        <fullName evidence="7">Trehalose 6-phosphate phosphatase</fullName>
        <ecNumber evidence="7">3.1.3.12</ecNumber>
    </recommendedName>
</protein>
<comment type="caution">
    <text evidence="10">The sequence shown here is derived from an EMBL/GenBank/DDBJ whole genome shotgun (WGS) entry which is preliminary data.</text>
</comment>
<evidence type="ECO:0000256" key="4">
    <source>
        <dbReference type="ARBA" id="ARBA00022670"/>
    </source>
</evidence>
<dbReference type="EC" id="3.1.3.12" evidence="7"/>
<dbReference type="InterPro" id="IPR044613">
    <property type="entry name" value="Nep1/2-like"/>
</dbReference>
<comment type="similarity">
    <text evidence="2">In the N-terminal section; belongs to the glycosyltransferase 20 family.</text>
</comment>
<dbReference type="SUPFAM" id="SSF54001">
    <property type="entry name" value="Cysteine proteinases"/>
    <property type="match status" value="1"/>
</dbReference>
<feature type="compositionally biased region" description="Polar residues" evidence="8">
    <location>
        <begin position="149"/>
        <end position="158"/>
    </location>
</feature>
<dbReference type="GO" id="GO:0008234">
    <property type="term" value="F:cysteine-type peptidase activity"/>
    <property type="evidence" value="ECO:0007669"/>
    <property type="project" value="UniProtKB-KW"/>
</dbReference>
<sequence>MGDKMVSNCKDIVLRNSDIDTLKGPCFLSDQIIAFYFTYLSCSFNTKTDMLLVPPSISLWIANCEDTTCVEDYVRSCEMSSKRLVLFVVNDNEDFGGGDGGNHWSILVYDRTKNLFLHFDSMMGVNTPYAVKLYDALKEFMGPGGESSIPHTSSSLTKQQRKKKKSGPSVQRGSKPTQPPVTRESEATVVSGLPMFAECETTPQQQNGYDCGLYVLAIARAICQWCSEEHKRTDMISTIEKNVDSSVEMKMRSQLEADCRTCHEAVHRTTDGSTIEDKETSTVWCYEDDNPDFGSFQAKELLDHLESVQANEPVTVKSGQNIVEVKPQCVSKGLVAKRLLSTMQERGMIPDFVLCIGDGRSDEDMFEFISSSIASQTIASNVEVFECTVGKKPSKAKYYLDDAVEIVRLMQG</sequence>
<keyword evidence="6" id="KW-0788">Thiol protease</keyword>
<dbReference type="PANTHER" id="PTHR46468:SF1">
    <property type="entry name" value="SENTRIN-SPECIFIC PROTEASE 8"/>
    <property type="match status" value="1"/>
</dbReference>
<dbReference type="InterPro" id="IPR003337">
    <property type="entry name" value="Trehalose_PPase"/>
</dbReference>
<evidence type="ECO:0000256" key="7">
    <source>
        <dbReference type="RuleBase" id="RU361117"/>
    </source>
</evidence>
<proteinExistence type="inferred from homology"/>
<accession>A0A166HAQ7</accession>
<comment type="similarity">
    <text evidence="7">Belongs to the trehalose phosphatase family.</text>
</comment>
<dbReference type="GO" id="GO:0006508">
    <property type="term" value="P:proteolysis"/>
    <property type="evidence" value="ECO:0007669"/>
    <property type="project" value="UniProtKB-KW"/>
</dbReference>
<comment type="similarity">
    <text evidence="1">Belongs to the peptidase C48 family.</text>
</comment>
<dbReference type="InterPro" id="IPR036412">
    <property type="entry name" value="HAD-like_sf"/>
</dbReference>
<dbReference type="Gene3D" id="3.40.395.10">
    <property type="entry name" value="Adenoviral Proteinase, Chain A"/>
    <property type="match status" value="1"/>
</dbReference>
<dbReference type="GO" id="GO:0005992">
    <property type="term" value="P:trehalose biosynthetic process"/>
    <property type="evidence" value="ECO:0007669"/>
    <property type="project" value="UniProtKB-UniPathway"/>
</dbReference>
<dbReference type="NCBIfam" id="TIGR00685">
    <property type="entry name" value="T6PP"/>
    <property type="match status" value="1"/>
</dbReference>
<dbReference type="PANTHER" id="PTHR46468">
    <property type="entry name" value="SENTRIN-SPECIFIC PROTEASE 8"/>
    <property type="match status" value="1"/>
</dbReference>
<dbReference type="GO" id="GO:0000338">
    <property type="term" value="P:protein deneddylation"/>
    <property type="evidence" value="ECO:0007669"/>
    <property type="project" value="TreeGrafter"/>
</dbReference>
<evidence type="ECO:0000256" key="2">
    <source>
        <dbReference type="ARBA" id="ARBA00005409"/>
    </source>
</evidence>
<dbReference type="STRING" id="79200.A0A166HAQ7"/>
<evidence type="ECO:0000256" key="6">
    <source>
        <dbReference type="ARBA" id="ARBA00022807"/>
    </source>
</evidence>
<evidence type="ECO:0000256" key="1">
    <source>
        <dbReference type="ARBA" id="ARBA00005234"/>
    </source>
</evidence>
<dbReference type="InterPro" id="IPR038765">
    <property type="entry name" value="Papain-like_cys_pep_sf"/>
</dbReference>
<evidence type="ECO:0000256" key="3">
    <source>
        <dbReference type="ARBA" id="ARBA00006330"/>
    </source>
</evidence>
<dbReference type="PROSITE" id="PS50600">
    <property type="entry name" value="ULP_PROTEASE"/>
    <property type="match status" value="1"/>
</dbReference>
<dbReference type="GO" id="GO:0019784">
    <property type="term" value="F:deNEDDylase activity"/>
    <property type="evidence" value="ECO:0007669"/>
    <property type="project" value="InterPro"/>
</dbReference>
<comment type="cofactor">
    <cofactor evidence="7">
        <name>a divalent metal cation</name>
        <dbReference type="ChEBI" id="CHEBI:60240"/>
    </cofactor>
</comment>
<dbReference type="SUPFAM" id="SSF56784">
    <property type="entry name" value="HAD-like"/>
    <property type="match status" value="1"/>
</dbReference>
<dbReference type="Pfam" id="PF02902">
    <property type="entry name" value="Peptidase_C48"/>
    <property type="match status" value="1"/>
</dbReference>
<dbReference type="EMBL" id="LNRQ01000001">
    <property type="protein sequence ID" value="KZN10017.1"/>
    <property type="molecule type" value="Genomic_DNA"/>
</dbReference>
<feature type="region of interest" description="Disordered" evidence="8">
    <location>
        <begin position="145"/>
        <end position="186"/>
    </location>
</feature>
<dbReference type="Gene3D" id="3.40.50.1000">
    <property type="entry name" value="HAD superfamily/HAD-like"/>
    <property type="match status" value="1"/>
</dbReference>
<dbReference type="InterPro" id="IPR023214">
    <property type="entry name" value="HAD_sf"/>
</dbReference>
<evidence type="ECO:0000256" key="5">
    <source>
        <dbReference type="ARBA" id="ARBA00022801"/>
    </source>
</evidence>
<comment type="function">
    <text evidence="7">Removes the phosphate from trehalose 6-phosphate to produce free trehalose.</text>
</comment>
<comment type="catalytic activity">
    <reaction evidence="7">
        <text>alpha,alpha-trehalose 6-phosphate + H2O = alpha,alpha-trehalose + phosphate</text>
        <dbReference type="Rhea" id="RHEA:23420"/>
        <dbReference type="ChEBI" id="CHEBI:15377"/>
        <dbReference type="ChEBI" id="CHEBI:16551"/>
        <dbReference type="ChEBI" id="CHEBI:43474"/>
        <dbReference type="ChEBI" id="CHEBI:58429"/>
        <dbReference type="EC" id="3.1.3.12"/>
    </reaction>
</comment>
<feature type="domain" description="Ubiquitin-like protease family profile" evidence="9">
    <location>
        <begin position="12"/>
        <end position="222"/>
    </location>
</feature>
<keyword evidence="4" id="KW-0645">Protease</keyword>
<reference evidence="10" key="1">
    <citation type="journal article" date="2016" name="Nat. Genet.">
        <title>A high-quality carrot genome assembly provides new insights into carotenoid accumulation and asterid genome evolution.</title>
        <authorList>
            <person name="Iorizzo M."/>
            <person name="Ellison S."/>
            <person name="Senalik D."/>
            <person name="Zeng P."/>
            <person name="Satapoomin P."/>
            <person name="Huang J."/>
            <person name="Bowman M."/>
            <person name="Iovene M."/>
            <person name="Sanseverino W."/>
            <person name="Cavagnaro P."/>
            <person name="Yildiz M."/>
            <person name="Macko-Podgorni A."/>
            <person name="Moranska E."/>
            <person name="Grzebelus E."/>
            <person name="Grzebelus D."/>
            <person name="Ashrafi H."/>
            <person name="Zheng Z."/>
            <person name="Cheng S."/>
            <person name="Spooner D."/>
            <person name="Van Deynze A."/>
            <person name="Simon P."/>
        </authorList>
    </citation>
    <scope>NUCLEOTIDE SEQUENCE [LARGE SCALE GENOMIC DNA]</scope>
    <source>
        <tissue evidence="10">Leaf</tissue>
    </source>
</reference>
<dbReference type="GO" id="GO:0004805">
    <property type="term" value="F:trehalose-phosphatase activity"/>
    <property type="evidence" value="ECO:0007669"/>
    <property type="project" value="UniProtKB-EC"/>
</dbReference>
<evidence type="ECO:0000256" key="8">
    <source>
        <dbReference type="SAM" id="MobiDB-lite"/>
    </source>
</evidence>
<comment type="pathway">
    <text evidence="7">Glycan biosynthesis; trehalose biosynthesis.</text>
</comment>
<dbReference type="Gramene" id="KZN10017">
    <property type="protein sequence ID" value="KZN10017"/>
    <property type="gene ID" value="DCAR_002673"/>
</dbReference>